<protein>
    <submittedName>
        <fullName evidence="5">PAS domain S-box-containing protein</fullName>
    </submittedName>
</protein>
<dbReference type="PANTHER" id="PTHR34236:SF1">
    <property type="entry name" value="DIMETHYL SULFOXIDE REDUCTASE TRANSCRIPTIONAL ACTIVATOR"/>
    <property type="match status" value="1"/>
</dbReference>
<dbReference type="Gene3D" id="3.30.450.40">
    <property type="match status" value="1"/>
</dbReference>
<dbReference type="Pfam" id="PF13185">
    <property type="entry name" value="GAF_2"/>
    <property type="match status" value="1"/>
</dbReference>
<evidence type="ECO:0000256" key="2">
    <source>
        <dbReference type="ARBA" id="ARBA00023163"/>
    </source>
</evidence>
<sequence>MNPVLVLSILLRLFGTGYSLVLLHRSRDRRFAFLTAMLALMTTRQLWTAQTTRTGLEELPGLVVSGLAVLTVFYLSQYLEEEARVTASLQRANERLRSFRKAVEHAGHAIFLTDPDGTITYANPAIEDVTGYSPAEVVDENPRLWKSGEHDADFYDRLWDEITSGNVWDGEIINERKDGEQCWVDMTIAPITDDAGDIERYVAVDTDVTDRKRRELRIREQNEALTLLNNTNEVLRDVNRHLVGATTQAEIERAVCETFASDPFSCAWIGGMNMVNESLDVRDWEGTDEGSVRELAAAFDETPETTPLDRARHEGRVVTATDADADWYPTDEPSPFAVIPLAHRGVSYGTLVVHAPDAEAFEAVETGVLAELGETIGYAINATESRQALVSDAFTELEFRVTDADDPLVALAARRDCDLELQRVSTGGDDLVAYFSITGASGDEVTAFAAQADRLADAEVVRAHDEGCVVRFDLGDGAVLSTLATHGTAAIRSLSVSPSDARLCVDLPSDANPRVLVEALRRRHDGVDLVARRERERPRDGRDTLLDSIDESLTDRQREALRTAHTAGFFAWPRDSSGEEIASMMDITQSTFLQHLRAAERKVFDELLDGPRVATTPSA</sequence>
<dbReference type="SMART" id="SM00091">
    <property type="entry name" value="PAS"/>
    <property type="match status" value="1"/>
</dbReference>
<evidence type="ECO:0000313" key="5">
    <source>
        <dbReference type="EMBL" id="SEO81258.1"/>
    </source>
</evidence>
<evidence type="ECO:0000259" key="4">
    <source>
        <dbReference type="PROSITE" id="PS50113"/>
    </source>
</evidence>
<dbReference type="InterPro" id="IPR035965">
    <property type="entry name" value="PAS-like_dom_sf"/>
</dbReference>
<dbReference type="PANTHER" id="PTHR34236">
    <property type="entry name" value="DIMETHYL SULFOXIDE REDUCTASE TRANSCRIPTIONAL ACTIVATOR"/>
    <property type="match status" value="1"/>
</dbReference>
<dbReference type="Pfam" id="PF15915">
    <property type="entry name" value="BAT"/>
    <property type="match status" value="1"/>
</dbReference>
<dbReference type="SUPFAM" id="SSF55785">
    <property type="entry name" value="PYP-like sensor domain (PAS domain)"/>
    <property type="match status" value="1"/>
</dbReference>
<keyword evidence="1" id="KW-0805">Transcription regulation</keyword>
<dbReference type="InterPro" id="IPR000014">
    <property type="entry name" value="PAS"/>
</dbReference>
<evidence type="ECO:0000313" key="6">
    <source>
        <dbReference type="Proteomes" id="UP000198775"/>
    </source>
</evidence>
<dbReference type="Pfam" id="PF13426">
    <property type="entry name" value="PAS_9"/>
    <property type="match status" value="1"/>
</dbReference>
<evidence type="ECO:0000259" key="3">
    <source>
        <dbReference type="PROSITE" id="PS50112"/>
    </source>
</evidence>
<feature type="domain" description="PAS" evidence="3">
    <location>
        <begin position="95"/>
        <end position="141"/>
    </location>
</feature>
<dbReference type="EMBL" id="FOCX01000020">
    <property type="protein sequence ID" value="SEO81258.1"/>
    <property type="molecule type" value="Genomic_DNA"/>
</dbReference>
<dbReference type="InterPro" id="IPR031803">
    <property type="entry name" value="BAT_GAF/HTH-assoc"/>
</dbReference>
<dbReference type="PROSITE" id="PS50113">
    <property type="entry name" value="PAC"/>
    <property type="match status" value="1"/>
</dbReference>
<dbReference type="CDD" id="cd00130">
    <property type="entry name" value="PAS"/>
    <property type="match status" value="1"/>
</dbReference>
<dbReference type="InterPro" id="IPR029016">
    <property type="entry name" value="GAF-like_dom_sf"/>
</dbReference>
<dbReference type="SUPFAM" id="SSF55781">
    <property type="entry name" value="GAF domain-like"/>
    <property type="match status" value="1"/>
</dbReference>
<dbReference type="SMART" id="SM00086">
    <property type="entry name" value="PAC"/>
    <property type="match status" value="1"/>
</dbReference>
<gene>
    <name evidence="5" type="ORF">SAMN05216388_102013</name>
</gene>
<dbReference type="AlphaFoldDB" id="A0A1H8SSD1"/>
<keyword evidence="2" id="KW-0804">Transcription</keyword>
<organism evidence="5 6">
    <name type="scientific">Halorientalis persicus</name>
    <dbReference type="NCBI Taxonomy" id="1367881"/>
    <lineage>
        <taxon>Archaea</taxon>
        <taxon>Methanobacteriati</taxon>
        <taxon>Methanobacteriota</taxon>
        <taxon>Stenosarchaea group</taxon>
        <taxon>Halobacteria</taxon>
        <taxon>Halobacteriales</taxon>
        <taxon>Haloarculaceae</taxon>
        <taxon>Halorientalis</taxon>
    </lineage>
</organism>
<keyword evidence="6" id="KW-1185">Reference proteome</keyword>
<dbReference type="InterPro" id="IPR000700">
    <property type="entry name" value="PAS-assoc_C"/>
</dbReference>
<dbReference type="Proteomes" id="UP000198775">
    <property type="component" value="Unassembled WGS sequence"/>
</dbReference>
<dbReference type="InterPro" id="IPR001610">
    <property type="entry name" value="PAC"/>
</dbReference>
<feature type="domain" description="PAC" evidence="4">
    <location>
        <begin position="166"/>
        <end position="220"/>
    </location>
</feature>
<name>A0A1H8SSD1_9EURY</name>
<dbReference type="Pfam" id="PF04967">
    <property type="entry name" value="HTH_10"/>
    <property type="match status" value="1"/>
</dbReference>
<dbReference type="InterPro" id="IPR003018">
    <property type="entry name" value="GAF"/>
</dbReference>
<dbReference type="Gene3D" id="3.30.450.20">
    <property type="entry name" value="PAS domain"/>
    <property type="match status" value="1"/>
</dbReference>
<dbReference type="InterPro" id="IPR007050">
    <property type="entry name" value="HTH_bacterioopsin"/>
</dbReference>
<evidence type="ECO:0000256" key="1">
    <source>
        <dbReference type="ARBA" id="ARBA00023015"/>
    </source>
</evidence>
<dbReference type="PROSITE" id="PS50112">
    <property type="entry name" value="PAS"/>
    <property type="match status" value="1"/>
</dbReference>
<proteinExistence type="predicted"/>
<accession>A0A1H8SSD1</accession>
<dbReference type="NCBIfam" id="TIGR00229">
    <property type="entry name" value="sensory_box"/>
    <property type="match status" value="1"/>
</dbReference>
<reference evidence="6" key="1">
    <citation type="submission" date="2016-10" db="EMBL/GenBank/DDBJ databases">
        <authorList>
            <person name="Varghese N."/>
            <person name="Submissions S."/>
        </authorList>
    </citation>
    <scope>NUCLEOTIDE SEQUENCE [LARGE SCALE GENOMIC DNA]</scope>
    <source>
        <strain evidence="6">IBRC-M 10043</strain>
    </source>
</reference>